<comment type="subcellular location">
    <subcellularLocation>
        <location evidence="7">Endomembrane system</location>
        <topology evidence="7">Lipid-anchor</topology>
        <orientation evidence="7">Cytoplasmic side</orientation>
    </subcellularLocation>
</comment>
<accession>A0ABR2SPN7</accession>
<evidence type="ECO:0000256" key="1">
    <source>
        <dbReference type="ARBA" id="ARBA00008025"/>
    </source>
</evidence>
<organism evidence="9 10">
    <name type="scientific">Hibiscus sabdariffa</name>
    <name type="common">roselle</name>
    <dbReference type="NCBI Taxonomy" id="183260"/>
    <lineage>
        <taxon>Eukaryota</taxon>
        <taxon>Viridiplantae</taxon>
        <taxon>Streptophyta</taxon>
        <taxon>Embryophyta</taxon>
        <taxon>Tracheophyta</taxon>
        <taxon>Spermatophyta</taxon>
        <taxon>Magnoliopsida</taxon>
        <taxon>eudicotyledons</taxon>
        <taxon>Gunneridae</taxon>
        <taxon>Pentapetalae</taxon>
        <taxon>rosids</taxon>
        <taxon>malvids</taxon>
        <taxon>Malvales</taxon>
        <taxon>Malvaceae</taxon>
        <taxon>Malvoideae</taxon>
        <taxon>Hibiscus</taxon>
    </lineage>
</organism>
<name>A0ABR2SPN7_9ROSI</name>
<keyword evidence="10" id="KW-1185">Reference proteome</keyword>
<dbReference type="EMBL" id="JBBPBN010000012">
    <property type="protein sequence ID" value="KAK9027107.1"/>
    <property type="molecule type" value="Genomic_DNA"/>
</dbReference>
<dbReference type="InterPro" id="IPR010908">
    <property type="entry name" value="Longin_dom"/>
</dbReference>
<dbReference type="InterPro" id="IPR011012">
    <property type="entry name" value="Longin-like_dom_sf"/>
</dbReference>
<keyword evidence="2" id="KW-0488">Methylation</keyword>
<proteinExistence type="inferred from homology"/>
<protein>
    <recommendedName>
        <fullName evidence="8">Longin domain-containing protein</fullName>
    </recommendedName>
</protein>
<dbReference type="Gene3D" id="3.30.450.50">
    <property type="entry name" value="Longin domain"/>
    <property type="match status" value="1"/>
</dbReference>
<sequence>MKITSLLVLKCHTEGSDPIILANASDVSHFGYFQRSSIREFIVFVSRTVAKRTPPGQRQSVQHEGYFLFLAIRSMAPSLDLLYYIVFFLKFELHDQQRFLIPSNYRKGKREKKRGIRERDIFIDDYDHFHKYFFIDSITVELASLQLFHSWLRPQLILVSHHTCKLSYRLSLIFRLNPRLNQIVCFRWNNYIGKLYS</sequence>
<evidence type="ECO:0000256" key="4">
    <source>
        <dbReference type="ARBA" id="ARBA00023139"/>
    </source>
</evidence>
<feature type="domain" description="Longin" evidence="8">
    <location>
        <begin position="7"/>
        <end position="66"/>
    </location>
</feature>
<dbReference type="PANTHER" id="PTHR45806:SF1">
    <property type="entry name" value="SYNAPTOBREVIN HOMOLOG YKT6"/>
    <property type="match status" value="1"/>
</dbReference>
<gene>
    <name evidence="9" type="ORF">V6N11_066951</name>
</gene>
<keyword evidence="6" id="KW-0636">Prenylation</keyword>
<evidence type="ECO:0000256" key="7">
    <source>
        <dbReference type="ARBA" id="ARBA00046278"/>
    </source>
</evidence>
<comment type="caution">
    <text evidence="9">The sequence shown here is derived from an EMBL/GenBank/DDBJ whole genome shotgun (WGS) entry which is preliminary data.</text>
</comment>
<dbReference type="PROSITE" id="PS50859">
    <property type="entry name" value="LONGIN"/>
    <property type="match status" value="1"/>
</dbReference>
<dbReference type="CDD" id="cd14824">
    <property type="entry name" value="Longin"/>
    <property type="match status" value="1"/>
</dbReference>
<evidence type="ECO:0000259" key="8">
    <source>
        <dbReference type="PROSITE" id="PS50859"/>
    </source>
</evidence>
<evidence type="ECO:0000256" key="3">
    <source>
        <dbReference type="ARBA" id="ARBA00023136"/>
    </source>
</evidence>
<dbReference type="Proteomes" id="UP001396334">
    <property type="component" value="Unassembled WGS sequence"/>
</dbReference>
<evidence type="ECO:0000256" key="2">
    <source>
        <dbReference type="ARBA" id="ARBA00022481"/>
    </source>
</evidence>
<dbReference type="PANTHER" id="PTHR45806">
    <property type="entry name" value="SYNAPTOBREVIN HOMOLOG YKT6"/>
    <property type="match status" value="1"/>
</dbReference>
<keyword evidence="3" id="KW-0472">Membrane</keyword>
<evidence type="ECO:0000313" key="9">
    <source>
        <dbReference type="EMBL" id="KAK9027107.1"/>
    </source>
</evidence>
<keyword evidence="5" id="KW-0449">Lipoprotein</keyword>
<dbReference type="SUPFAM" id="SSF64356">
    <property type="entry name" value="SNARE-like"/>
    <property type="match status" value="1"/>
</dbReference>
<keyword evidence="4" id="KW-0564">Palmitate</keyword>
<evidence type="ECO:0000313" key="10">
    <source>
        <dbReference type="Proteomes" id="UP001396334"/>
    </source>
</evidence>
<evidence type="ECO:0000256" key="6">
    <source>
        <dbReference type="ARBA" id="ARBA00023289"/>
    </source>
</evidence>
<reference evidence="9 10" key="1">
    <citation type="journal article" date="2024" name="G3 (Bethesda)">
        <title>Genome assembly of Hibiscus sabdariffa L. provides insights into metabolisms of medicinal natural products.</title>
        <authorList>
            <person name="Kim T."/>
        </authorList>
    </citation>
    <scope>NUCLEOTIDE SEQUENCE [LARGE SCALE GENOMIC DNA]</scope>
    <source>
        <strain evidence="9">TK-2024</strain>
        <tissue evidence="9">Old leaves</tissue>
    </source>
</reference>
<evidence type="ECO:0000256" key="5">
    <source>
        <dbReference type="ARBA" id="ARBA00023288"/>
    </source>
</evidence>
<comment type="similarity">
    <text evidence="1">Belongs to the synaptobrevin family.</text>
</comment>